<protein>
    <submittedName>
        <fullName evidence="5">Transcriptional regulator, GntR family</fullName>
    </submittedName>
</protein>
<accession>A0A1H7NKW9</accession>
<dbReference type="PRINTS" id="PR00035">
    <property type="entry name" value="HTHGNTR"/>
</dbReference>
<name>A0A1H7NKW9_9GAMM</name>
<dbReference type="SMART" id="SM00345">
    <property type="entry name" value="HTH_GNTR"/>
    <property type="match status" value="1"/>
</dbReference>
<feature type="domain" description="HTH gntR-type" evidence="4">
    <location>
        <begin position="7"/>
        <end position="75"/>
    </location>
</feature>
<dbReference type="Pfam" id="PF00392">
    <property type="entry name" value="GntR"/>
    <property type="match status" value="1"/>
</dbReference>
<dbReference type="PANTHER" id="PTHR44846:SF1">
    <property type="entry name" value="MANNOSYL-D-GLYCERATE TRANSPORT_METABOLISM SYSTEM REPRESSOR MNGR-RELATED"/>
    <property type="match status" value="1"/>
</dbReference>
<dbReference type="InterPro" id="IPR028978">
    <property type="entry name" value="Chorismate_lyase_/UTRA_dom_sf"/>
</dbReference>
<dbReference type="InterPro" id="IPR000524">
    <property type="entry name" value="Tscrpt_reg_HTH_GntR"/>
</dbReference>
<dbReference type="PROSITE" id="PS50949">
    <property type="entry name" value="HTH_GNTR"/>
    <property type="match status" value="1"/>
</dbReference>
<dbReference type="SUPFAM" id="SSF64288">
    <property type="entry name" value="Chorismate lyase-like"/>
    <property type="match status" value="1"/>
</dbReference>
<dbReference type="GO" id="GO:0003677">
    <property type="term" value="F:DNA binding"/>
    <property type="evidence" value="ECO:0007669"/>
    <property type="project" value="UniProtKB-KW"/>
</dbReference>
<dbReference type="GO" id="GO:0003700">
    <property type="term" value="F:DNA-binding transcription factor activity"/>
    <property type="evidence" value="ECO:0007669"/>
    <property type="project" value="InterPro"/>
</dbReference>
<dbReference type="InterPro" id="IPR036388">
    <property type="entry name" value="WH-like_DNA-bd_sf"/>
</dbReference>
<dbReference type="EMBL" id="FOBI01000008">
    <property type="protein sequence ID" value="SEL24200.1"/>
    <property type="molecule type" value="Genomic_DNA"/>
</dbReference>
<dbReference type="InterPro" id="IPR011663">
    <property type="entry name" value="UTRA"/>
</dbReference>
<dbReference type="CDD" id="cd07377">
    <property type="entry name" value="WHTH_GntR"/>
    <property type="match status" value="1"/>
</dbReference>
<dbReference type="STRING" id="641665.GCA_002104455_03590"/>
<evidence type="ECO:0000256" key="3">
    <source>
        <dbReference type="ARBA" id="ARBA00023163"/>
    </source>
</evidence>
<dbReference type="OrthoDB" id="9028214at2"/>
<dbReference type="SMART" id="SM00866">
    <property type="entry name" value="UTRA"/>
    <property type="match status" value="1"/>
</dbReference>
<evidence type="ECO:0000313" key="6">
    <source>
        <dbReference type="Proteomes" id="UP000199297"/>
    </source>
</evidence>
<dbReference type="Proteomes" id="UP000199297">
    <property type="component" value="Unassembled WGS sequence"/>
</dbReference>
<dbReference type="InterPro" id="IPR050679">
    <property type="entry name" value="Bact_HTH_transcr_reg"/>
</dbReference>
<dbReference type="Pfam" id="PF07702">
    <property type="entry name" value="UTRA"/>
    <property type="match status" value="1"/>
</dbReference>
<evidence type="ECO:0000259" key="4">
    <source>
        <dbReference type="PROSITE" id="PS50949"/>
    </source>
</evidence>
<proteinExistence type="predicted"/>
<organism evidence="5 6">
    <name type="scientific">Colwellia chukchiensis</name>
    <dbReference type="NCBI Taxonomy" id="641665"/>
    <lineage>
        <taxon>Bacteria</taxon>
        <taxon>Pseudomonadati</taxon>
        <taxon>Pseudomonadota</taxon>
        <taxon>Gammaproteobacteria</taxon>
        <taxon>Alteromonadales</taxon>
        <taxon>Colwelliaceae</taxon>
        <taxon>Colwellia</taxon>
    </lineage>
</organism>
<dbReference type="AlphaFoldDB" id="A0A1H7NKW9"/>
<reference evidence="6" key="1">
    <citation type="submission" date="2016-10" db="EMBL/GenBank/DDBJ databases">
        <authorList>
            <person name="Varghese N."/>
            <person name="Submissions S."/>
        </authorList>
    </citation>
    <scope>NUCLEOTIDE SEQUENCE [LARGE SCALE GENOMIC DNA]</scope>
    <source>
        <strain evidence="6">CGMCC 1.9127</strain>
    </source>
</reference>
<keyword evidence="2" id="KW-0238">DNA-binding</keyword>
<evidence type="ECO:0000256" key="2">
    <source>
        <dbReference type="ARBA" id="ARBA00023125"/>
    </source>
</evidence>
<dbReference type="Gene3D" id="1.10.10.10">
    <property type="entry name" value="Winged helix-like DNA-binding domain superfamily/Winged helix DNA-binding domain"/>
    <property type="match status" value="1"/>
</dbReference>
<dbReference type="PANTHER" id="PTHR44846">
    <property type="entry name" value="MANNOSYL-D-GLYCERATE TRANSPORT/METABOLISM SYSTEM REPRESSOR MNGR-RELATED"/>
    <property type="match status" value="1"/>
</dbReference>
<keyword evidence="1" id="KW-0805">Transcription regulation</keyword>
<sequence length="243" mass="27653">MIKSSKQVKYKELGDEIIDAILQRQYLVGDLLPTEKELCQSHDISRYTAREALRYVQNAGLVERRQGSGSRVLRNSLPNKINQFIHSVQDLFSFAEQTRFEVESCALETVSNTQVEIFSVPVGTRFVKLDGIRLESHNKKPICYSVINQFNFDPRALPEINNKRTVLHSFVNSMKSIAIGRVEQNFSATMIPNELSEKLDVPMNSVAMLIVRRYIAKDGSLLLVAESLYPACRYSYSNVLEQS</sequence>
<dbReference type="RefSeq" id="WP_085285085.1">
    <property type="nucleotide sequence ID" value="NZ_FOBI01000008.1"/>
</dbReference>
<evidence type="ECO:0000313" key="5">
    <source>
        <dbReference type="EMBL" id="SEL24200.1"/>
    </source>
</evidence>
<keyword evidence="3" id="KW-0804">Transcription</keyword>
<evidence type="ECO:0000256" key="1">
    <source>
        <dbReference type="ARBA" id="ARBA00023015"/>
    </source>
</evidence>
<dbReference type="GO" id="GO:0045892">
    <property type="term" value="P:negative regulation of DNA-templated transcription"/>
    <property type="evidence" value="ECO:0007669"/>
    <property type="project" value="TreeGrafter"/>
</dbReference>
<gene>
    <name evidence="5" type="ORF">SAMN05216262_10813</name>
</gene>
<dbReference type="Gene3D" id="3.40.1410.10">
    <property type="entry name" value="Chorismate lyase-like"/>
    <property type="match status" value="1"/>
</dbReference>
<keyword evidence="6" id="KW-1185">Reference proteome</keyword>
<dbReference type="InterPro" id="IPR036390">
    <property type="entry name" value="WH_DNA-bd_sf"/>
</dbReference>
<dbReference type="SUPFAM" id="SSF46785">
    <property type="entry name" value="Winged helix' DNA-binding domain"/>
    <property type="match status" value="1"/>
</dbReference>